<keyword evidence="1" id="KW-0472">Membrane</keyword>
<evidence type="ECO:0000313" key="3">
    <source>
        <dbReference type="Proteomes" id="UP000176404"/>
    </source>
</evidence>
<keyword evidence="1" id="KW-1133">Transmembrane helix</keyword>
<proteinExistence type="predicted"/>
<reference evidence="2 3" key="1">
    <citation type="journal article" date="2016" name="Nat. Commun.">
        <title>Thousands of microbial genomes shed light on interconnected biogeochemical processes in an aquifer system.</title>
        <authorList>
            <person name="Anantharaman K."/>
            <person name="Brown C.T."/>
            <person name="Hug L.A."/>
            <person name="Sharon I."/>
            <person name="Castelle C.J."/>
            <person name="Probst A.J."/>
            <person name="Thomas B.C."/>
            <person name="Singh A."/>
            <person name="Wilkins M.J."/>
            <person name="Karaoz U."/>
            <person name="Brodie E.L."/>
            <person name="Williams K.H."/>
            <person name="Hubbard S.S."/>
            <person name="Banfield J.F."/>
        </authorList>
    </citation>
    <scope>NUCLEOTIDE SEQUENCE [LARGE SCALE GENOMIC DNA]</scope>
</reference>
<dbReference type="EMBL" id="MGHD01000017">
    <property type="protein sequence ID" value="OGM59656.1"/>
    <property type="molecule type" value="Genomic_DNA"/>
</dbReference>
<organism evidence="2 3">
    <name type="scientific">Candidatus Woesebacteria bacterium RIFCSPLOWO2_01_FULL_39_10b</name>
    <dbReference type="NCBI Taxonomy" id="1802517"/>
    <lineage>
        <taxon>Bacteria</taxon>
        <taxon>Candidatus Woeseibacteriota</taxon>
    </lineage>
</organism>
<evidence type="ECO:0000256" key="1">
    <source>
        <dbReference type="SAM" id="Phobius"/>
    </source>
</evidence>
<dbReference type="AlphaFoldDB" id="A0A1F8B6H6"/>
<accession>A0A1F8B6H6</accession>
<sequence length="110" mass="12482">MSEAEKERKIEHPLLLLSTFCLLTISLILLIRGLIFRVKKEEEEAVPSVKQNSGEFFISGYFQDETSLDEDELGSDLKKVYKENICKLGKDTVKEGTVIYDTTCASESEE</sequence>
<evidence type="ECO:0000313" key="2">
    <source>
        <dbReference type="EMBL" id="OGM59656.1"/>
    </source>
</evidence>
<dbReference type="STRING" id="1802517.A2892_03980"/>
<feature type="transmembrane region" description="Helical" evidence="1">
    <location>
        <begin position="12"/>
        <end position="31"/>
    </location>
</feature>
<comment type="caution">
    <text evidence="2">The sequence shown here is derived from an EMBL/GenBank/DDBJ whole genome shotgun (WGS) entry which is preliminary data.</text>
</comment>
<gene>
    <name evidence="2" type="ORF">A2892_03980</name>
</gene>
<protein>
    <submittedName>
        <fullName evidence="2">Uncharacterized protein</fullName>
    </submittedName>
</protein>
<name>A0A1F8B6H6_9BACT</name>
<dbReference type="Proteomes" id="UP000176404">
    <property type="component" value="Unassembled WGS sequence"/>
</dbReference>
<keyword evidence="1" id="KW-0812">Transmembrane</keyword>